<comment type="caution">
    <text evidence="2">The sequence shown here is derived from an EMBL/GenBank/DDBJ whole genome shotgun (WGS) entry which is preliminary data.</text>
</comment>
<gene>
    <name evidence="2" type="ORF">ACFOSV_01800</name>
</gene>
<dbReference type="SUPFAM" id="SSF49299">
    <property type="entry name" value="PKD domain"/>
    <property type="match status" value="1"/>
</dbReference>
<organism evidence="2 3">
    <name type="scientific">Algoriphagus namhaensis</name>
    <dbReference type="NCBI Taxonomy" id="915353"/>
    <lineage>
        <taxon>Bacteria</taxon>
        <taxon>Pseudomonadati</taxon>
        <taxon>Bacteroidota</taxon>
        <taxon>Cytophagia</taxon>
        <taxon>Cytophagales</taxon>
        <taxon>Cyclobacteriaceae</taxon>
        <taxon>Algoriphagus</taxon>
    </lineage>
</organism>
<name>A0ABV8APU0_9BACT</name>
<dbReference type="Gene3D" id="2.60.40.10">
    <property type="entry name" value="Immunoglobulins"/>
    <property type="match status" value="1"/>
</dbReference>
<dbReference type="Gene3D" id="2.60.120.200">
    <property type="match status" value="1"/>
</dbReference>
<dbReference type="InterPro" id="IPR013783">
    <property type="entry name" value="Ig-like_fold"/>
</dbReference>
<dbReference type="InterPro" id="IPR000601">
    <property type="entry name" value="PKD_dom"/>
</dbReference>
<dbReference type="CDD" id="cd00146">
    <property type="entry name" value="PKD"/>
    <property type="match status" value="1"/>
</dbReference>
<keyword evidence="3" id="KW-1185">Reference proteome</keyword>
<evidence type="ECO:0000313" key="2">
    <source>
        <dbReference type="EMBL" id="MFC3878886.1"/>
    </source>
</evidence>
<proteinExistence type="predicted"/>
<evidence type="ECO:0000313" key="3">
    <source>
        <dbReference type="Proteomes" id="UP001595805"/>
    </source>
</evidence>
<dbReference type="InterPro" id="IPR035986">
    <property type="entry name" value="PKD_dom_sf"/>
</dbReference>
<sequence length="774" mass="85326">MKKFLLPLILIFLSHFGYGQIGFPYCETFETSNSQEATIFGGDARLVDGVLRLTENLTSQTGYVYIDIPFPSFYGIKAEFEYFSYGGDDVNRADGLSVFLFDAATQNFAPGGFGGSLGYAQRNDEPGLTNAYMGIGFDEFGNFGNSAEGKNGGFPGSGTSLVPNAVVVRGPGNGLTGYPFIIGRKTLDAGNLGLSPANTFEISSGGIGTQRVTDPNQVGYRKVFIDLEPVEQGVGYNFKVDMLVTTTPNNPRRVPIFDRAYAFEPPQELKIGFAASTGGFTNYHEIKNLVVQVSADDQLQNPEGVDFSDIASCEGQENTYFITDEEVVLPNEDSRIRCLQFYASLEDIEEETSDICSQAKCIEANRELTLPQGTFRAGDNSGDFTFFSNEGFTDEEVTVYYTITDNYGKTSSGNAMTLTIQESPEPIGLFLEGETTLIDEQIICEGDVLSLVAQGEEVYERFEWYRNDELIEGAGAFSYQVSEPGVYEVLGYNRKNCPTISNTLLVTFPNYQSIAVSEPLVGCEPGQSVNALDFIPEIDFETYDYLLTGEGLVLENEEIIAIPLSGEYLLQSKPRLAECFDSGIEVEVIIREEELTGDFDFVVAGTTIRGDADGGIFPDDVIQFTDLSEESVEWLWDFGDGNSSTLQNPTHVYGKKGVFPITLSITDELGCQFRIVKELSITRSYRVMVPTGFTPQSTENKFFLPKHKGLVSIELLIFNSWGGVIFRTDDLQTEGWDGRLDGKLMDAGFYVFRFDGVATDGEKVTRTGKFKLIR</sequence>
<protein>
    <submittedName>
        <fullName evidence="2">PKD domain-containing protein</fullName>
    </submittedName>
</protein>
<dbReference type="Pfam" id="PF18911">
    <property type="entry name" value="PKD_4"/>
    <property type="match status" value="1"/>
</dbReference>
<dbReference type="SMART" id="SM00089">
    <property type="entry name" value="PKD"/>
    <property type="match status" value="1"/>
</dbReference>
<dbReference type="SUPFAM" id="SSF49899">
    <property type="entry name" value="Concanavalin A-like lectins/glucanases"/>
    <property type="match status" value="1"/>
</dbReference>
<feature type="domain" description="PKD" evidence="1">
    <location>
        <begin position="628"/>
        <end position="670"/>
    </location>
</feature>
<evidence type="ECO:0000259" key="1">
    <source>
        <dbReference type="PROSITE" id="PS50093"/>
    </source>
</evidence>
<dbReference type="InterPro" id="IPR013320">
    <property type="entry name" value="ConA-like_dom_sf"/>
</dbReference>
<dbReference type="EMBL" id="JBHRZS010000002">
    <property type="protein sequence ID" value="MFC3878886.1"/>
    <property type="molecule type" value="Genomic_DNA"/>
</dbReference>
<dbReference type="PROSITE" id="PS50093">
    <property type="entry name" value="PKD"/>
    <property type="match status" value="1"/>
</dbReference>
<accession>A0ABV8APU0</accession>
<dbReference type="Proteomes" id="UP001595805">
    <property type="component" value="Unassembled WGS sequence"/>
</dbReference>
<reference evidence="3" key="1">
    <citation type="journal article" date="2019" name="Int. J. Syst. Evol. Microbiol.">
        <title>The Global Catalogue of Microorganisms (GCM) 10K type strain sequencing project: providing services to taxonomists for standard genome sequencing and annotation.</title>
        <authorList>
            <consortium name="The Broad Institute Genomics Platform"/>
            <consortium name="The Broad Institute Genome Sequencing Center for Infectious Disease"/>
            <person name="Wu L."/>
            <person name="Ma J."/>
        </authorList>
    </citation>
    <scope>NUCLEOTIDE SEQUENCE [LARGE SCALE GENOMIC DNA]</scope>
    <source>
        <strain evidence="3">CCUG 60523</strain>
    </source>
</reference>
<dbReference type="RefSeq" id="WP_377902769.1">
    <property type="nucleotide sequence ID" value="NZ_JBHRZS010000002.1"/>
</dbReference>
<dbReference type="InterPro" id="IPR022409">
    <property type="entry name" value="PKD/Chitinase_dom"/>
</dbReference>